<protein>
    <submittedName>
        <fullName evidence="4">Formin-like protein 14</fullName>
    </submittedName>
</protein>
<feature type="compositionally biased region" description="Basic and acidic residues" evidence="1">
    <location>
        <begin position="282"/>
        <end position="302"/>
    </location>
</feature>
<evidence type="ECO:0000313" key="4">
    <source>
        <dbReference type="RefSeq" id="XP_004513458.1"/>
    </source>
</evidence>
<dbReference type="OrthoDB" id="1929225at2759"/>
<proteinExistence type="predicted"/>
<dbReference type="Proteomes" id="UP000087171">
    <property type="component" value="Unplaced"/>
</dbReference>
<name>A0A1S2Z1S3_CICAR</name>
<feature type="transmembrane region" description="Helical" evidence="2">
    <location>
        <begin position="58"/>
        <end position="74"/>
    </location>
</feature>
<dbReference type="STRING" id="3827.A0A1S2Z1S3"/>
<evidence type="ECO:0000256" key="2">
    <source>
        <dbReference type="SAM" id="Phobius"/>
    </source>
</evidence>
<feature type="compositionally biased region" description="Basic and acidic residues" evidence="1">
    <location>
        <begin position="197"/>
        <end position="213"/>
    </location>
</feature>
<dbReference type="PANTHER" id="PTHR33098:SF71">
    <property type="entry name" value="HYDROXYPROLINE-RICH GLYCOPROTEIN FAMILY PROTEIN"/>
    <property type="match status" value="1"/>
</dbReference>
<evidence type="ECO:0000313" key="3">
    <source>
        <dbReference type="Proteomes" id="UP000087171"/>
    </source>
</evidence>
<dbReference type="AlphaFoldDB" id="A0A1S2Z1S3"/>
<feature type="region of interest" description="Disordered" evidence="1">
    <location>
        <begin position="194"/>
        <end position="245"/>
    </location>
</feature>
<feature type="region of interest" description="Disordered" evidence="1">
    <location>
        <begin position="261"/>
        <end position="437"/>
    </location>
</feature>
<dbReference type="RefSeq" id="XP_004513458.1">
    <property type="nucleotide sequence ID" value="XM_004513401.3"/>
</dbReference>
<keyword evidence="2" id="KW-1133">Transmembrane helix</keyword>
<dbReference type="GeneID" id="101514334"/>
<feature type="compositionally biased region" description="Pro residues" evidence="1">
    <location>
        <begin position="396"/>
        <end position="409"/>
    </location>
</feature>
<gene>
    <name evidence="4" type="primary">LOC101514334</name>
</gene>
<accession>A0A1S2Z1S3</accession>
<keyword evidence="2" id="KW-0472">Membrane</keyword>
<feature type="compositionally biased region" description="Polar residues" evidence="1">
    <location>
        <begin position="421"/>
        <end position="437"/>
    </location>
</feature>
<dbReference type="PANTHER" id="PTHR33098">
    <property type="entry name" value="COTTON FIBER (DUF761)"/>
    <property type="match status" value="1"/>
</dbReference>
<feature type="compositionally biased region" description="Pro residues" evidence="1">
    <location>
        <begin position="265"/>
        <end position="278"/>
    </location>
</feature>
<sequence length="549" mass="61738">MPHHGGSWHSSPPLISPPLLIILLPILAFTLLFLTLPPLLSAATNVLRPASVKTSWDSLNILLVVFAILFGVFARRNDDEPSPQQIPNDVVPDQNDTFRRVSVSSEGAATNGYESHQWFGFSTEERKIFDETPNRLLSPVIGVNRLRRTSSSYPDLRQLETGDDRYKFRFYDDFEIEKQFRSPARVTFPAVDHRKRWPEDRSQEEQVHVKEIPVDTFEIRPSPPVKSPSCPPPPPPPPASSRRHSNMMHRRMESNSEITELEMQFPPPDSPTASPPRPSVKLRSEKKNGKSERRKSNVKREIAMVWASVLSNQKKRKKKQRPKNDHNHHYHNVDELINSTTAPPMTPPPPPPPPPPPSVFQSIFRKGLGKSKKIHSVSAPPPPPPPSRRSSKPKNQIPPQPPTPPPAPPRRGNLMKPPLPNKSNNFIDQTLNTGNQSPVIPVPPPLPPFQMPAMKFVVRGDFVKIRSNQSSRSTSPEREHMDVEVSETTTVTNGVMNHNGVVNEAVFCPSPDVNVKAATFIARLRGEWRLQKLNSIKEKSNVSLPLARD</sequence>
<keyword evidence="2" id="KW-0812">Transmembrane</keyword>
<dbReference type="eggNOG" id="ENOG502R1S8">
    <property type="taxonomic scope" value="Eukaryota"/>
</dbReference>
<evidence type="ECO:0000256" key="1">
    <source>
        <dbReference type="SAM" id="MobiDB-lite"/>
    </source>
</evidence>
<organism evidence="3 4">
    <name type="scientific">Cicer arietinum</name>
    <name type="common">Chickpea</name>
    <name type="synonym">Garbanzo</name>
    <dbReference type="NCBI Taxonomy" id="3827"/>
    <lineage>
        <taxon>Eukaryota</taxon>
        <taxon>Viridiplantae</taxon>
        <taxon>Streptophyta</taxon>
        <taxon>Embryophyta</taxon>
        <taxon>Tracheophyta</taxon>
        <taxon>Spermatophyta</taxon>
        <taxon>Magnoliopsida</taxon>
        <taxon>eudicotyledons</taxon>
        <taxon>Gunneridae</taxon>
        <taxon>Pentapetalae</taxon>
        <taxon>rosids</taxon>
        <taxon>fabids</taxon>
        <taxon>Fabales</taxon>
        <taxon>Fabaceae</taxon>
        <taxon>Papilionoideae</taxon>
        <taxon>50 kb inversion clade</taxon>
        <taxon>NPAAA clade</taxon>
        <taxon>Hologalegina</taxon>
        <taxon>IRL clade</taxon>
        <taxon>Cicereae</taxon>
        <taxon>Cicer</taxon>
    </lineage>
</organism>
<keyword evidence="3" id="KW-1185">Reference proteome</keyword>
<feature type="compositionally biased region" description="Pro residues" evidence="1">
    <location>
        <begin position="221"/>
        <end position="239"/>
    </location>
</feature>
<reference evidence="4" key="1">
    <citation type="submission" date="2025-08" db="UniProtKB">
        <authorList>
            <consortium name="RefSeq"/>
        </authorList>
    </citation>
    <scope>IDENTIFICATION</scope>
    <source>
        <tissue evidence="4">Etiolated seedlings</tissue>
    </source>
</reference>
<feature type="compositionally biased region" description="Pro residues" evidence="1">
    <location>
        <begin position="344"/>
        <end position="358"/>
    </location>
</feature>
<dbReference type="PaxDb" id="3827-XP_004513458.1"/>
<feature type="compositionally biased region" description="Basic and acidic residues" evidence="1">
    <location>
        <begin position="322"/>
        <end position="334"/>
    </location>
</feature>
<dbReference type="KEGG" id="cam:101514334"/>